<dbReference type="Gene3D" id="3.40.50.1820">
    <property type="entry name" value="alpha/beta hydrolase"/>
    <property type="match status" value="2"/>
</dbReference>
<dbReference type="InterPro" id="IPR029058">
    <property type="entry name" value="AB_hydrolase_fold"/>
</dbReference>
<feature type="compositionally biased region" description="Polar residues" evidence="2">
    <location>
        <begin position="420"/>
        <end position="434"/>
    </location>
</feature>
<feature type="domain" description="Xaa-Pro dipeptidyl-peptidase C-terminal" evidence="4">
    <location>
        <begin position="364"/>
        <end position="584"/>
    </location>
</feature>
<dbReference type="InterPro" id="IPR013736">
    <property type="entry name" value="Xaa-Pro_dipept_C"/>
</dbReference>
<dbReference type="Pfam" id="PF08530">
    <property type="entry name" value="PepX_C"/>
    <property type="match status" value="1"/>
</dbReference>
<dbReference type="SMART" id="SM00939">
    <property type="entry name" value="PepX_C"/>
    <property type="match status" value="1"/>
</dbReference>
<dbReference type="AlphaFoldDB" id="A9WS74"/>
<evidence type="ECO:0000259" key="4">
    <source>
        <dbReference type="SMART" id="SM00939"/>
    </source>
</evidence>
<evidence type="ECO:0000256" key="2">
    <source>
        <dbReference type="SAM" id="MobiDB-lite"/>
    </source>
</evidence>
<feature type="region of interest" description="Disordered" evidence="2">
    <location>
        <begin position="588"/>
        <end position="607"/>
    </location>
</feature>
<accession>A9WS74</accession>
<dbReference type="GO" id="GO:0008239">
    <property type="term" value="F:dipeptidyl-peptidase activity"/>
    <property type="evidence" value="ECO:0007669"/>
    <property type="project" value="InterPro"/>
</dbReference>
<gene>
    <name evidence="5" type="ordered locus">RSal33209_2477</name>
</gene>
<keyword evidence="6" id="KW-1185">Reference proteome</keyword>
<dbReference type="InterPro" id="IPR005674">
    <property type="entry name" value="CocE/Ser_esterase"/>
</dbReference>
<feature type="signal peptide" evidence="3">
    <location>
        <begin position="1"/>
        <end position="36"/>
    </location>
</feature>
<dbReference type="Pfam" id="PF02129">
    <property type="entry name" value="Peptidase_S15"/>
    <property type="match status" value="1"/>
</dbReference>
<evidence type="ECO:0000313" key="6">
    <source>
        <dbReference type="Proteomes" id="UP000002007"/>
    </source>
</evidence>
<feature type="chain" id="PRO_5002746496" evidence="3">
    <location>
        <begin position="37"/>
        <end position="607"/>
    </location>
</feature>
<evidence type="ECO:0000313" key="5">
    <source>
        <dbReference type="EMBL" id="ABY24203.1"/>
    </source>
</evidence>
<sequence length="607" mass="63596">MMRNSMAIRKPSFSALAGATGAALILLSAGAGIANAQTLAATPKVAQPGVTSASNPYVPTGAAWTQSYFPSTDDVELHADVLRPQNLAANAKTPVILSVGPYFSHAGQTGSEGRSQTGPSDRFTDLIDGAKLMDRGYTVVLVDLRGFVGSTGCLDWQGPGEQADVAAAVNWAANQSWSTGKVGLYGKSYDASTGLMGLGSGTAGLKAVVAQEPVYDAYRYLYSNGVARPNHSGTPDAYGGIAKIPPVGGANGDDSHYAKNTAYEKSHPECEKNNDSLTQNADHSAKFWKDRNVITKATGSTVPLFLTQGLIEPNTKPEGVDELLSAFKGPVRVWFGQWDHVRGNNTDSDGNLAMGRAGWFDEVLRFYDKNLKGISPSVTDPAFAIEGSDGVWRQQDSWPGESVSASAKIGSDSYPAPKQSAFSADNAEQANENSNSKDMDSEPKTLSTKAAASGTSGVWSRSQPVSERTRITGTPTVHLQTSKAKGNAVAALYDVAADGSAVQIDLNISVISASGQTDFALKSTDWTLEKGHSLAVRVSSDDARNWAGLANSGAISVSGGSIDLQLQSPSSDVATKGDRSSYLDSYLQGSQATVPNTTPSFELSLGN</sequence>
<reference evidence="6" key="1">
    <citation type="journal article" date="2008" name="J. Bacteriol.">
        <title>Genome sequence of the fish pathogen Renibacterium salmoninarum suggests reductive evolution away from an environmental Arthrobacter ancestor.</title>
        <authorList>
            <person name="Wiens G.D."/>
            <person name="Rockey D.D."/>
            <person name="Wu Z."/>
            <person name="Chang J."/>
            <person name="Levy R."/>
            <person name="Crane S."/>
            <person name="Chen D.S."/>
            <person name="Capri G.R."/>
            <person name="Burnett J.R."/>
            <person name="Sudheesh P.S."/>
            <person name="Schipma M.J."/>
            <person name="Burd H."/>
            <person name="Bhattacharyya A."/>
            <person name="Rhodes L.D."/>
            <person name="Kaul R."/>
            <person name="Strom M.S."/>
        </authorList>
    </citation>
    <scope>NUCLEOTIDE SEQUENCE [LARGE SCALE GENOMIC DNA]</scope>
    <source>
        <strain evidence="6">ATCC 33209 / DSM 20767 / JCM 11484 / NBRC 15589 / NCIMB 2235</strain>
    </source>
</reference>
<dbReference type="NCBIfam" id="TIGR00976">
    <property type="entry name" value="CocE_NonD"/>
    <property type="match status" value="1"/>
</dbReference>
<organism evidence="5 6">
    <name type="scientific">Renibacterium salmoninarum (strain ATCC 33209 / DSM 20767 / JCM 11484 / NBRC 15589 / NCIMB 2235)</name>
    <dbReference type="NCBI Taxonomy" id="288705"/>
    <lineage>
        <taxon>Bacteria</taxon>
        <taxon>Bacillati</taxon>
        <taxon>Actinomycetota</taxon>
        <taxon>Actinomycetes</taxon>
        <taxon>Micrococcales</taxon>
        <taxon>Micrococcaceae</taxon>
        <taxon>Renibacterium</taxon>
    </lineage>
</organism>
<feature type="compositionally biased region" description="Polar residues" evidence="2">
    <location>
        <begin position="444"/>
        <end position="468"/>
    </location>
</feature>
<name>A9WS74_RENSM</name>
<dbReference type="SUPFAM" id="SSF53474">
    <property type="entry name" value="alpha/beta-Hydrolases"/>
    <property type="match status" value="1"/>
</dbReference>
<proteinExistence type="predicted"/>
<dbReference type="InterPro" id="IPR000383">
    <property type="entry name" value="Xaa-Pro-like_dom"/>
</dbReference>
<keyword evidence="1" id="KW-0378">Hydrolase</keyword>
<dbReference type="InterPro" id="IPR008979">
    <property type="entry name" value="Galactose-bd-like_sf"/>
</dbReference>
<dbReference type="EMBL" id="CP000910">
    <property type="protein sequence ID" value="ABY24203.1"/>
    <property type="molecule type" value="Genomic_DNA"/>
</dbReference>
<dbReference type="Proteomes" id="UP000002007">
    <property type="component" value="Chromosome"/>
</dbReference>
<evidence type="ECO:0000256" key="1">
    <source>
        <dbReference type="ARBA" id="ARBA00022801"/>
    </source>
</evidence>
<feature type="region of interest" description="Disordered" evidence="2">
    <location>
        <begin position="393"/>
        <end position="468"/>
    </location>
</feature>
<dbReference type="eggNOG" id="COG2936">
    <property type="taxonomic scope" value="Bacteria"/>
</dbReference>
<protein>
    <submittedName>
        <fullName evidence="5">X-Pro dipeptidyl-peptidase (S15) family protein</fullName>
    </submittedName>
</protein>
<dbReference type="HOGENOM" id="CLU_484774_0_0_11"/>
<dbReference type="KEGG" id="rsa:RSal33209_2477"/>
<dbReference type="STRING" id="288705.RSal33209_2477"/>
<keyword evidence="3" id="KW-0732">Signal</keyword>
<dbReference type="SUPFAM" id="SSF49785">
    <property type="entry name" value="Galactose-binding domain-like"/>
    <property type="match status" value="1"/>
</dbReference>
<evidence type="ECO:0000256" key="3">
    <source>
        <dbReference type="SAM" id="SignalP"/>
    </source>
</evidence>